<organism evidence="12 13">
    <name type="scientific">Brachionus calyciflorus</name>
    <dbReference type="NCBI Taxonomy" id="104777"/>
    <lineage>
        <taxon>Eukaryota</taxon>
        <taxon>Metazoa</taxon>
        <taxon>Spiralia</taxon>
        <taxon>Gnathifera</taxon>
        <taxon>Rotifera</taxon>
        <taxon>Eurotatoria</taxon>
        <taxon>Monogononta</taxon>
        <taxon>Pseudotrocha</taxon>
        <taxon>Ploima</taxon>
        <taxon>Brachionidae</taxon>
        <taxon>Brachionus</taxon>
    </lineage>
</organism>
<keyword evidence="8" id="KW-0175">Coiled coil</keyword>
<dbReference type="PROSITE" id="PS50055">
    <property type="entry name" value="TYR_PHOSPHATASE_PTP"/>
    <property type="match status" value="1"/>
</dbReference>
<dbReference type="SUPFAM" id="SSF52799">
    <property type="entry name" value="(Phosphotyrosine protein) phosphatases II"/>
    <property type="match status" value="1"/>
</dbReference>
<proteinExistence type="inferred from homology"/>
<sequence>MVNLTKIESEFEKYEENNLWREIYQSVREADDIFNLTCNYARQSLNLKYNRYRDILPYDHTRVKLKNINETDYINANYVECDLAERKYILAQGPLRHTCEHFWQMIWEQNTKGIVMLNRLYEKGALKCEMYYPNVDEENTDLTIEFGKFRLNYLSEKPYQDFTIRTIECENLEQKEKRIVYHCHFTNLFNSSINGPSIVHCSAGVGRSGTFVLVDSMLQLYKKFGNNLPIDALDLLKVFRSHRMGLVQTHQQLKFAFMAIIDGIRDLRDISNAIESEICKEPAQNVESLSSEEDDSESDDDDFYENEDENINKSINRPGTGKHTKRNELSKKSKKRIILLRQKQLHNKNNTELNNNTIQKETSSGSNENSSENDDDSPFAANRDDLQTVKVNQPRKPLIVQAEPLVVTKFDDSKIEFKFSNDVIHKKIEMKKKKRSLELEEKEKELHKKNTIDCESETSLQSPKKLSEKDQRISNLVNSIKEKQKKQEKRSKFLSELRPLLYGGSVLIGGLVIHQIYKNFFSK</sequence>
<dbReference type="InterPro" id="IPR003595">
    <property type="entry name" value="Tyr_Pase_cat"/>
</dbReference>
<dbReference type="OrthoDB" id="9450131at2759"/>
<keyword evidence="5" id="KW-0378">Hydrolase</keyword>
<dbReference type="PROSITE" id="PS50056">
    <property type="entry name" value="TYR_PHOSPHATASE_2"/>
    <property type="match status" value="1"/>
</dbReference>
<dbReference type="InterPro" id="IPR051985">
    <property type="entry name" value="NR_tyrosine_phosphatase"/>
</dbReference>
<dbReference type="GO" id="GO:0004726">
    <property type="term" value="F:non-membrane spanning protein tyrosine phosphatase activity"/>
    <property type="evidence" value="ECO:0007669"/>
    <property type="project" value="TreeGrafter"/>
</dbReference>
<feature type="domain" description="Tyrosine-protein phosphatase" evidence="10">
    <location>
        <begin position="7"/>
        <end position="263"/>
    </location>
</feature>
<dbReference type="EMBL" id="CAJNOC010003486">
    <property type="protein sequence ID" value="CAF0984729.1"/>
    <property type="molecule type" value="Genomic_DNA"/>
</dbReference>
<dbReference type="GO" id="GO:0012505">
    <property type="term" value="C:endomembrane system"/>
    <property type="evidence" value="ECO:0007669"/>
    <property type="project" value="UniProtKB-SubCell"/>
</dbReference>
<dbReference type="InterPro" id="IPR000242">
    <property type="entry name" value="PTP_cat"/>
</dbReference>
<evidence type="ECO:0000313" key="13">
    <source>
        <dbReference type="Proteomes" id="UP000663879"/>
    </source>
</evidence>
<evidence type="ECO:0000259" key="10">
    <source>
        <dbReference type="PROSITE" id="PS50055"/>
    </source>
</evidence>
<dbReference type="PROSITE" id="PS00383">
    <property type="entry name" value="TYR_PHOSPHATASE_1"/>
    <property type="match status" value="1"/>
</dbReference>
<dbReference type="InterPro" id="IPR000387">
    <property type="entry name" value="Tyr_Pase_dom"/>
</dbReference>
<keyword evidence="7" id="KW-0472">Membrane</keyword>
<evidence type="ECO:0000256" key="6">
    <source>
        <dbReference type="ARBA" id="ARBA00022912"/>
    </source>
</evidence>
<keyword evidence="6" id="KW-0904">Protein phosphatase</keyword>
<dbReference type="GO" id="GO:0019901">
    <property type="term" value="F:protein kinase binding"/>
    <property type="evidence" value="ECO:0007669"/>
    <property type="project" value="TreeGrafter"/>
</dbReference>
<dbReference type="InterPro" id="IPR016130">
    <property type="entry name" value="Tyr_Pase_AS"/>
</dbReference>
<evidence type="ECO:0000256" key="8">
    <source>
        <dbReference type="SAM" id="Coils"/>
    </source>
</evidence>
<dbReference type="EC" id="3.1.3.48" evidence="3"/>
<feature type="coiled-coil region" evidence="8">
    <location>
        <begin position="425"/>
        <end position="486"/>
    </location>
</feature>
<dbReference type="GO" id="GO:0046426">
    <property type="term" value="P:negative regulation of receptor signaling pathway via JAK-STAT"/>
    <property type="evidence" value="ECO:0007669"/>
    <property type="project" value="TreeGrafter"/>
</dbReference>
<reference evidence="12" key="1">
    <citation type="submission" date="2021-02" db="EMBL/GenBank/DDBJ databases">
        <authorList>
            <person name="Nowell W R."/>
        </authorList>
    </citation>
    <scope>NUCLEOTIDE SEQUENCE</scope>
    <source>
        <strain evidence="12">Ploen Becks lab</strain>
    </source>
</reference>
<dbReference type="AlphaFoldDB" id="A0A814FP52"/>
<dbReference type="GO" id="GO:0070373">
    <property type="term" value="P:negative regulation of ERK1 and ERK2 cascade"/>
    <property type="evidence" value="ECO:0007669"/>
    <property type="project" value="TreeGrafter"/>
</dbReference>
<dbReference type="InterPro" id="IPR029021">
    <property type="entry name" value="Prot-tyrosine_phosphatase-like"/>
</dbReference>
<comment type="similarity">
    <text evidence="2">Belongs to the protein-tyrosine phosphatase family. Non-receptor class 1 subfamily.</text>
</comment>
<comment type="subcellular location">
    <subcellularLocation>
        <location evidence="1">Endomembrane system</location>
    </subcellularLocation>
</comment>
<evidence type="ECO:0000256" key="3">
    <source>
        <dbReference type="ARBA" id="ARBA00013064"/>
    </source>
</evidence>
<evidence type="ECO:0000256" key="7">
    <source>
        <dbReference type="ARBA" id="ARBA00023136"/>
    </source>
</evidence>
<dbReference type="PANTHER" id="PTHR46047">
    <property type="entry name" value="TYROSINE-PROTEIN PHOSPHATASE NON-RECEPTOR TYPE 61F"/>
    <property type="match status" value="1"/>
</dbReference>
<dbReference type="SMART" id="SM00404">
    <property type="entry name" value="PTPc_motif"/>
    <property type="match status" value="1"/>
</dbReference>
<evidence type="ECO:0000256" key="5">
    <source>
        <dbReference type="ARBA" id="ARBA00022801"/>
    </source>
</evidence>
<dbReference type="Proteomes" id="UP000663879">
    <property type="component" value="Unassembled WGS sequence"/>
</dbReference>
<feature type="compositionally biased region" description="Acidic residues" evidence="9">
    <location>
        <begin position="290"/>
        <end position="309"/>
    </location>
</feature>
<evidence type="ECO:0000256" key="2">
    <source>
        <dbReference type="ARBA" id="ARBA00009701"/>
    </source>
</evidence>
<keyword evidence="4" id="KW-0597">Phosphoprotein</keyword>
<dbReference type="PANTHER" id="PTHR46047:SF3">
    <property type="entry name" value="TYROSINE-PROTEIN PHOSPHATASE NON-RECEPTOR TYPE 61F"/>
    <property type="match status" value="1"/>
</dbReference>
<feature type="region of interest" description="Disordered" evidence="9">
    <location>
        <begin position="281"/>
        <end position="381"/>
    </location>
</feature>
<name>A0A814FP52_9BILA</name>
<evidence type="ECO:0000256" key="4">
    <source>
        <dbReference type="ARBA" id="ARBA00022553"/>
    </source>
</evidence>
<dbReference type="Pfam" id="PF00102">
    <property type="entry name" value="Y_phosphatase"/>
    <property type="match status" value="2"/>
</dbReference>
<dbReference type="Gene3D" id="3.90.190.10">
    <property type="entry name" value="Protein tyrosine phosphatase superfamily"/>
    <property type="match status" value="1"/>
</dbReference>
<feature type="compositionally biased region" description="Low complexity" evidence="9">
    <location>
        <begin position="347"/>
        <end position="370"/>
    </location>
</feature>
<dbReference type="SMART" id="SM00194">
    <property type="entry name" value="PTPc"/>
    <property type="match status" value="1"/>
</dbReference>
<dbReference type="PRINTS" id="PR00700">
    <property type="entry name" value="PRTYPHPHTASE"/>
</dbReference>
<dbReference type="GO" id="GO:0005737">
    <property type="term" value="C:cytoplasm"/>
    <property type="evidence" value="ECO:0007669"/>
    <property type="project" value="TreeGrafter"/>
</dbReference>
<feature type="domain" description="Tyrosine specific protein phosphatases" evidence="11">
    <location>
        <begin position="183"/>
        <end position="254"/>
    </location>
</feature>
<accession>A0A814FP52</accession>
<keyword evidence="13" id="KW-1185">Reference proteome</keyword>
<evidence type="ECO:0000313" key="12">
    <source>
        <dbReference type="EMBL" id="CAF0984729.1"/>
    </source>
</evidence>
<evidence type="ECO:0000256" key="1">
    <source>
        <dbReference type="ARBA" id="ARBA00004308"/>
    </source>
</evidence>
<protein>
    <recommendedName>
        <fullName evidence="3">protein-tyrosine-phosphatase</fullName>
        <ecNumber evidence="3">3.1.3.48</ecNumber>
    </recommendedName>
</protein>
<gene>
    <name evidence="12" type="ORF">OXX778_LOCUS15608</name>
</gene>
<dbReference type="GO" id="GO:0005634">
    <property type="term" value="C:nucleus"/>
    <property type="evidence" value="ECO:0007669"/>
    <property type="project" value="TreeGrafter"/>
</dbReference>
<evidence type="ECO:0000259" key="11">
    <source>
        <dbReference type="PROSITE" id="PS50056"/>
    </source>
</evidence>
<comment type="caution">
    <text evidence="12">The sequence shown here is derived from an EMBL/GenBank/DDBJ whole genome shotgun (WGS) entry which is preliminary data.</text>
</comment>
<feature type="compositionally biased region" description="Basic residues" evidence="9">
    <location>
        <begin position="332"/>
        <end position="346"/>
    </location>
</feature>
<evidence type="ECO:0000256" key="9">
    <source>
        <dbReference type="SAM" id="MobiDB-lite"/>
    </source>
</evidence>